<comment type="similarity">
    <text evidence="2 7 8">Belongs to the NAPRTase family.</text>
</comment>
<feature type="domain" description="Nicotinate/nicotinamide phosphoribosyltransferase" evidence="9">
    <location>
        <begin position="162"/>
        <end position="402"/>
    </location>
</feature>
<dbReference type="AlphaFoldDB" id="A0AAW8EFF9"/>
<comment type="PTM">
    <text evidence="7 8">Transiently phosphorylated on a His residue during the reaction cycle. Phosphorylation strongly increases the affinity for substrates and increases the rate of nicotinate D-ribonucleotide production. Dephosphorylation regenerates the low-affinity form of the enzyme, leading to product release.</text>
</comment>
<dbReference type="InterPro" id="IPR041525">
    <property type="entry name" value="N/Namide_PRibTrfase"/>
</dbReference>
<evidence type="ECO:0000256" key="8">
    <source>
        <dbReference type="RuleBase" id="RU003838"/>
    </source>
</evidence>
<dbReference type="EMBL" id="JAUSRV010000006">
    <property type="protein sequence ID" value="MDP9971546.1"/>
    <property type="molecule type" value="Genomic_DNA"/>
</dbReference>
<proteinExistence type="inferred from homology"/>
<evidence type="ECO:0000256" key="3">
    <source>
        <dbReference type="ARBA" id="ARBA00013236"/>
    </source>
</evidence>
<dbReference type="Gene3D" id="3.20.140.10">
    <property type="entry name" value="nicotinate phosphoribosyltransferase"/>
    <property type="match status" value="1"/>
</dbReference>
<comment type="pathway">
    <text evidence="1 7 8">Cofactor biosynthesis; NAD(+) biosynthesis; nicotinate D-ribonucleotide from nicotinate: step 1/1.</text>
</comment>
<reference evidence="11" key="1">
    <citation type="submission" date="2023-07" db="EMBL/GenBank/DDBJ databases">
        <title>Sorghum-associated microbial communities from plants grown in Nebraska, USA.</title>
        <authorList>
            <person name="Schachtman D."/>
        </authorList>
    </citation>
    <scope>NUCLEOTIDE SEQUENCE</scope>
    <source>
        <strain evidence="11">DS3315</strain>
    </source>
</reference>
<sequence length="406" mass="46451">MIIHSLLDTDLYKFTMMQVVLHHFPGAQVEYRFKCRNPGIDLAQFAGQIREEVRSLCSLQFRDAELAYLRSMRFIKSDFVDFLGLFRLNEKYISITPQPSGELEIRIKGPWLHTILFEIPVLAIVNEVYFRNTQKKPDLEEGRRRLETKIGQLQDAGLSDLKIADYGTRRRFSKDWHEEVLRTLTARLGAVTSPPAQAEPGARLPQLAGTSNVLYAMKLGLIPLGTMAHEYLQACQGLGPRLRDSQIFGFESWAREYRGDLGIALSDVYGMSAFLRDFDLYFCKLFDGARHDSGDPFQWGERMLAHYIANRVDPRTKTLIFSDSLTVPRTVELYQQFRGRCQLAFGIGTNLTNDLGYEPLQIVIKMINCNGQPVAKLSDTPSKNMCEDEKYLAYLRQVFEIEQPPA</sequence>
<evidence type="ECO:0000256" key="2">
    <source>
        <dbReference type="ARBA" id="ARBA00010897"/>
    </source>
</evidence>
<dbReference type="Pfam" id="PF17767">
    <property type="entry name" value="NAPRTase_N"/>
    <property type="match status" value="1"/>
</dbReference>
<dbReference type="GO" id="GO:0016757">
    <property type="term" value="F:glycosyltransferase activity"/>
    <property type="evidence" value="ECO:0007669"/>
    <property type="project" value="UniProtKB-KW"/>
</dbReference>
<dbReference type="SUPFAM" id="SSF51690">
    <property type="entry name" value="Nicotinate/Quinolinate PRTase C-terminal domain-like"/>
    <property type="match status" value="1"/>
</dbReference>
<keyword evidence="4 7" id="KW-0597">Phosphoprotein</keyword>
<organism evidence="11 12">
    <name type="scientific">Variovorax paradoxus</name>
    <dbReference type="NCBI Taxonomy" id="34073"/>
    <lineage>
        <taxon>Bacteria</taxon>
        <taxon>Pseudomonadati</taxon>
        <taxon>Pseudomonadota</taxon>
        <taxon>Betaproteobacteria</taxon>
        <taxon>Burkholderiales</taxon>
        <taxon>Comamonadaceae</taxon>
        <taxon>Variovorax</taxon>
    </lineage>
</organism>
<dbReference type="NCBIfam" id="NF003704">
    <property type="entry name" value="PRK05321.1"/>
    <property type="match status" value="1"/>
</dbReference>
<evidence type="ECO:0000259" key="9">
    <source>
        <dbReference type="Pfam" id="PF04095"/>
    </source>
</evidence>
<dbReference type="InterPro" id="IPR040727">
    <property type="entry name" value="NAPRTase_N"/>
</dbReference>
<evidence type="ECO:0000256" key="5">
    <source>
        <dbReference type="ARBA" id="ARBA00022598"/>
    </source>
</evidence>
<dbReference type="Proteomes" id="UP001224845">
    <property type="component" value="Unassembled WGS sequence"/>
</dbReference>
<dbReference type="PANTHER" id="PTHR11098">
    <property type="entry name" value="NICOTINATE PHOSPHORIBOSYLTRANSFERASE"/>
    <property type="match status" value="1"/>
</dbReference>
<dbReference type="PANTHER" id="PTHR11098:SF1">
    <property type="entry name" value="NICOTINATE PHOSPHORIBOSYLTRANSFERASE"/>
    <property type="match status" value="1"/>
</dbReference>
<keyword evidence="5 7" id="KW-0436">Ligase</keyword>
<dbReference type="SUPFAM" id="SSF54675">
    <property type="entry name" value="Nicotinate/Quinolinate PRTase N-terminal domain-like"/>
    <property type="match status" value="1"/>
</dbReference>
<dbReference type="HAMAP" id="MF_00570">
    <property type="entry name" value="NAPRTase"/>
    <property type="match status" value="1"/>
</dbReference>
<dbReference type="GO" id="GO:0034355">
    <property type="term" value="P:NAD+ biosynthetic process via the salvage pathway"/>
    <property type="evidence" value="ECO:0007669"/>
    <property type="project" value="TreeGrafter"/>
</dbReference>
<dbReference type="GO" id="GO:0004516">
    <property type="term" value="F:nicotinate phosphoribosyltransferase activity"/>
    <property type="evidence" value="ECO:0007669"/>
    <property type="project" value="UniProtKB-UniRule"/>
</dbReference>
<accession>A0AAW8EFF9</accession>
<comment type="function">
    <text evidence="7 8">Catalyzes the synthesis of beta-nicotinate D-ribonucleotide from nicotinate and 5-phospho-D-ribose 1-phosphate at the expense of ATP.</text>
</comment>
<evidence type="ECO:0000313" key="11">
    <source>
        <dbReference type="EMBL" id="MDP9971546.1"/>
    </source>
</evidence>
<feature type="domain" description="Nicotinate phosphoribosyltransferase N-terminal" evidence="10">
    <location>
        <begin position="7"/>
        <end position="126"/>
    </location>
</feature>
<dbReference type="GO" id="GO:0005829">
    <property type="term" value="C:cytosol"/>
    <property type="evidence" value="ECO:0007669"/>
    <property type="project" value="TreeGrafter"/>
</dbReference>
<dbReference type="PIRSF" id="PIRSF000484">
    <property type="entry name" value="NAPRT"/>
    <property type="match status" value="1"/>
</dbReference>
<evidence type="ECO:0000256" key="1">
    <source>
        <dbReference type="ARBA" id="ARBA00004952"/>
    </source>
</evidence>
<keyword evidence="11" id="KW-0808">Transferase</keyword>
<feature type="modified residue" description="Phosphohistidine; by autocatalysis" evidence="7">
    <location>
        <position position="229"/>
    </location>
</feature>
<comment type="catalytic activity">
    <reaction evidence="7 8">
        <text>5-phospho-alpha-D-ribose 1-diphosphate + nicotinate + ATP + H2O = nicotinate beta-D-ribonucleotide + ADP + phosphate + diphosphate</text>
        <dbReference type="Rhea" id="RHEA:36163"/>
        <dbReference type="ChEBI" id="CHEBI:15377"/>
        <dbReference type="ChEBI" id="CHEBI:30616"/>
        <dbReference type="ChEBI" id="CHEBI:32544"/>
        <dbReference type="ChEBI" id="CHEBI:33019"/>
        <dbReference type="ChEBI" id="CHEBI:43474"/>
        <dbReference type="ChEBI" id="CHEBI:57502"/>
        <dbReference type="ChEBI" id="CHEBI:58017"/>
        <dbReference type="ChEBI" id="CHEBI:456216"/>
        <dbReference type="EC" id="6.3.4.21"/>
    </reaction>
</comment>
<dbReference type="CDD" id="cd01401">
    <property type="entry name" value="PncB_like"/>
    <property type="match status" value="1"/>
</dbReference>
<evidence type="ECO:0000259" key="10">
    <source>
        <dbReference type="Pfam" id="PF17767"/>
    </source>
</evidence>
<dbReference type="InterPro" id="IPR036068">
    <property type="entry name" value="Nicotinate_pribotase-like_C"/>
</dbReference>
<dbReference type="EC" id="6.3.4.21" evidence="3 7"/>
<dbReference type="InterPro" id="IPR007229">
    <property type="entry name" value="Nic_PRibTrfase-Fam"/>
</dbReference>
<dbReference type="InterPro" id="IPR006406">
    <property type="entry name" value="Nic_PRibTrfase"/>
</dbReference>
<dbReference type="RefSeq" id="WP_012746914.1">
    <property type="nucleotide sequence ID" value="NZ_CAIGKF010000006.1"/>
</dbReference>
<evidence type="ECO:0000256" key="7">
    <source>
        <dbReference type="HAMAP-Rule" id="MF_00570"/>
    </source>
</evidence>
<name>A0AAW8EFF9_VARPD</name>
<dbReference type="GeneID" id="99713374"/>
<dbReference type="Pfam" id="PF04095">
    <property type="entry name" value="NAPRTase"/>
    <property type="match status" value="1"/>
</dbReference>
<evidence type="ECO:0000256" key="6">
    <source>
        <dbReference type="ARBA" id="ARBA00022642"/>
    </source>
</evidence>
<keyword evidence="6 7" id="KW-0662">Pyridine nucleotide biosynthesis</keyword>
<comment type="caution">
    <text evidence="11">The sequence shown here is derived from an EMBL/GenBank/DDBJ whole genome shotgun (WGS) entry which is preliminary data.</text>
</comment>
<evidence type="ECO:0000256" key="4">
    <source>
        <dbReference type="ARBA" id="ARBA00022553"/>
    </source>
</evidence>
<protein>
    <recommendedName>
        <fullName evidence="3 7">Nicotinate phosphoribosyltransferase</fullName>
        <shortName evidence="7">NAPRTase</shortName>
        <ecNumber evidence="3 7">6.3.4.21</ecNumber>
    </recommendedName>
</protein>
<evidence type="ECO:0000313" key="12">
    <source>
        <dbReference type="Proteomes" id="UP001224845"/>
    </source>
</evidence>
<gene>
    <name evidence="7" type="primary">pncB</name>
    <name evidence="11" type="ORF">J2W39_002783</name>
</gene>
<dbReference type="NCBIfam" id="TIGR01514">
    <property type="entry name" value="NAPRTase"/>
    <property type="match status" value="1"/>
</dbReference>
<keyword evidence="11" id="KW-0328">Glycosyltransferase</keyword>